<dbReference type="AlphaFoldDB" id="A0AAD9Q143"/>
<feature type="region of interest" description="Disordered" evidence="1">
    <location>
        <begin position="116"/>
        <end position="167"/>
    </location>
</feature>
<comment type="caution">
    <text evidence="2">The sequence shown here is derived from an EMBL/GenBank/DDBJ whole genome shotgun (WGS) entry which is preliminary data.</text>
</comment>
<evidence type="ECO:0000313" key="2">
    <source>
        <dbReference type="EMBL" id="KAK2552426.1"/>
    </source>
</evidence>
<evidence type="ECO:0000313" key="3">
    <source>
        <dbReference type="Proteomes" id="UP001249851"/>
    </source>
</evidence>
<reference evidence="2" key="2">
    <citation type="journal article" date="2023" name="Science">
        <title>Genomic signatures of disease resistance in endangered staghorn corals.</title>
        <authorList>
            <person name="Vollmer S.V."/>
            <person name="Selwyn J.D."/>
            <person name="Despard B.A."/>
            <person name="Roesel C.L."/>
        </authorList>
    </citation>
    <scope>NUCLEOTIDE SEQUENCE</scope>
    <source>
        <strain evidence="2">K2</strain>
    </source>
</reference>
<keyword evidence="3" id="KW-1185">Reference proteome</keyword>
<name>A0AAD9Q143_ACRCE</name>
<feature type="compositionally biased region" description="Polar residues" evidence="1">
    <location>
        <begin position="131"/>
        <end position="141"/>
    </location>
</feature>
<gene>
    <name evidence="2" type="ORF">P5673_026511</name>
</gene>
<sequence>MSCKNALKEFGYLRRRNNPNMLNKLIGRLPFDMKRKWYDIADDGDLMNQKLTASKNRKEKKQPLCITANHARLSGCITFWFVPDISECKQREISIEDTASFVKKRARSTSNLVWRHSQSEIHSKPGKISKTKTLQSNTSSGKGYLFGTTREPKRDAGSTVSQHKCPL</sequence>
<accession>A0AAD9Q143</accession>
<reference evidence="2" key="1">
    <citation type="journal article" date="2023" name="G3 (Bethesda)">
        <title>Whole genome assembly and annotation of the endangered Caribbean coral Acropora cervicornis.</title>
        <authorList>
            <person name="Selwyn J.D."/>
            <person name="Vollmer S.V."/>
        </authorList>
    </citation>
    <scope>NUCLEOTIDE SEQUENCE</scope>
    <source>
        <strain evidence="2">K2</strain>
    </source>
</reference>
<feature type="compositionally biased region" description="Polar residues" evidence="1">
    <location>
        <begin position="158"/>
        <end position="167"/>
    </location>
</feature>
<dbReference type="Proteomes" id="UP001249851">
    <property type="component" value="Unassembled WGS sequence"/>
</dbReference>
<evidence type="ECO:0000256" key="1">
    <source>
        <dbReference type="SAM" id="MobiDB-lite"/>
    </source>
</evidence>
<dbReference type="EMBL" id="JARQWQ010000087">
    <property type="protein sequence ID" value="KAK2552426.1"/>
    <property type="molecule type" value="Genomic_DNA"/>
</dbReference>
<proteinExistence type="predicted"/>
<organism evidence="2 3">
    <name type="scientific">Acropora cervicornis</name>
    <name type="common">Staghorn coral</name>
    <dbReference type="NCBI Taxonomy" id="6130"/>
    <lineage>
        <taxon>Eukaryota</taxon>
        <taxon>Metazoa</taxon>
        <taxon>Cnidaria</taxon>
        <taxon>Anthozoa</taxon>
        <taxon>Hexacorallia</taxon>
        <taxon>Scleractinia</taxon>
        <taxon>Astrocoeniina</taxon>
        <taxon>Acroporidae</taxon>
        <taxon>Acropora</taxon>
    </lineage>
</organism>
<protein>
    <submittedName>
        <fullName evidence="2">Uncharacterized protein</fullName>
    </submittedName>
</protein>